<gene>
    <name evidence="3" type="ORF">IMSHALPRED_004395</name>
</gene>
<dbReference type="InterPro" id="IPR056599">
    <property type="entry name" value="AAA_lid_fung"/>
</dbReference>
<dbReference type="PANTHER" id="PTHR46411">
    <property type="entry name" value="FAMILY ATPASE, PUTATIVE-RELATED"/>
    <property type="match status" value="1"/>
</dbReference>
<feature type="compositionally biased region" description="Polar residues" evidence="1">
    <location>
        <begin position="340"/>
        <end position="361"/>
    </location>
</feature>
<protein>
    <recommendedName>
        <fullName evidence="2">AAA+ ATPase domain-containing protein</fullName>
    </recommendedName>
</protein>
<feature type="compositionally biased region" description="Acidic residues" evidence="1">
    <location>
        <begin position="471"/>
        <end position="484"/>
    </location>
</feature>
<reference evidence="3" key="1">
    <citation type="submission" date="2021-03" db="EMBL/GenBank/DDBJ databases">
        <authorList>
            <person name="Tagirdzhanova G."/>
        </authorList>
    </citation>
    <scope>NUCLEOTIDE SEQUENCE</scope>
</reference>
<dbReference type="SMART" id="SM00382">
    <property type="entry name" value="AAA"/>
    <property type="match status" value="1"/>
</dbReference>
<dbReference type="OrthoDB" id="10042665at2759"/>
<accession>A0A8H3F9T5</accession>
<dbReference type="Gene3D" id="3.40.50.300">
    <property type="entry name" value="P-loop containing nucleotide triphosphate hydrolases"/>
    <property type="match status" value="1"/>
</dbReference>
<dbReference type="InterPro" id="IPR003593">
    <property type="entry name" value="AAA+_ATPase"/>
</dbReference>
<dbReference type="Proteomes" id="UP000664534">
    <property type="component" value="Unassembled WGS sequence"/>
</dbReference>
<sequence>MLTVDGLRPIKRYDEGFRELQLPMGHKRTVSSLVKHHFLYRNPDLDDLEASYDADLVRGKGKGLIILLHGAPGVGKTSTAETVADAFGKLLFPITCGDLGLTAADVERELSDKFHLAELWDCVLLLDEADVFLARRTNTDIKRNSLVSVFLRVLEHFTGVLFLTTNRVGAFDEAFKSRIHISLYYPPLDAEMTHGIWKVNLERLIKKKQRRHESIHVNEKEIYAYAQDHYTKTSQRSANWNGRQIRNAFQTATALAEFEAYERNKKAKKRSAETGDAFLPTEPELQVRHFREIASSSYEFDEYIFETRGATDAEMALLESQRMDEYRPNKRLLRDKELSASGNRQVYSRTPVSVAQDTFEGQDSIYHQPPTRRITKSTRPYGVPNTAAIPRSERLNAARSQPKPAEQPTSFTAHDRGRRRHEVFDQHEPHYEDEDEEDPEHETYVGSLSQPRRRQVGELPAKGRKSAVLSYDEDLDDNEYTFDN</sequence>
<evidence type="ECO:0000259" key="2">
    <source>
        <dbReference type="SMART" id="SM00382"/>
    </source>
</evidence>
<evidence type="ECO:0000313" key="3">
    <source>
        <dbReference type="EMBL" id="CAF9918737.1"/>
    </source>
</evidence>
<evidence type="ECO:0000256" key="1">
    <source>
        <dbReference type="SAM" id="MobiDB-lite"/>
    </source>
</evidence>
<dbReference type="InterPro" id="IPR027417">
    <property type="entry name" value="P-loop_NTPase"/>
</dbReference>
<dbReference type="EMBL" id="CAJPDT010000021">
    <property type="protein sequence ID" value="CAF9918737.1"/>
    <property type="molecule type" value="Genomic_DNA"/>
</dbReference>
<feature type="region of interest" description="Disordered" evidence="1">
    <location>
        <begin position="334"/>
        <end position="484"/>
    </location>
</feature>
<dbReference type="GO" id="GO:0005524">
    <property type="term" value="F:ATP binding"/>
    <property type="evidence" value="ECO:0007669"/>
    <property type="project" value="InterPro"/>
</dbReference>
<dbReference type="Pfam" id="PF00004">
    <property type="entry name" value="AAA"/>
    <property type="match status" value="1"/>
</dbReference>
<dbReference type="InterPro" id="IPR003959">
    <property type="entry name" value="ATPase_AAA_core"/>
</dbReference>
<dbReference type="Pfam" id="PF23232">
    <property type="entry name" value="AAA_lid_13"/>
    <property type="match status" value="1"/>
</dbReference>
<name>A0A8H3F9T5_9LECA</name>
<feature type="domain" description="AAA+ ATPase" evidence="2">
    <location>
        <begin position="62"/>
        <end position="189"/>
    </location>
</feature>
<dbReference type="SUPFAM" id="SSF52540">
    <property type="entry name" value="P-loop containing nucleoside triphosphate hydrolases"/>
    <property type="match status" value="1"/>
</dbReference>
<comment type="caution">
    <text evidence="3">The sequence shown here is derived from an EMBL/GenBank/DDBJ whole genome shotgun (WGS) entry which is preliminary data.</text>
</comment>
<feature type="compositionally biased region" description="Acidic residues" evidence="1">
    <location>
        <begin position="431"/>
        <end position="440"/>
    </location>
</feature>
<keyword evidence="4" id="KW-1185">Reference proteome</keyword>
<evidence type="ECO:0000313" key="4">
    <source>
        <dbReference type="Proteomes" id="UP000664534"/>
    </source>
</evidence>
<dbReference type="PANTHER" id="PTHR46411:SF2">
    <property type="entry name" value="AAA+ ATPASE DOMAIN-CONTAINING PROTEIN"/>
    <property type="match status" value="1"/>
</dbReference>
<dbReference type="AlphaFoldDB" id="A0A8H3F9T5"/>
<proteinExistence type="predicted"/>
<dbReference type="GO" id="GO:0016887">
    <property type="term" value="F:ATP hydrolysis activity"/>
    <property type="evidence" value="ECO:0007669"/>
    <property type="project" value="InterPro"/>
</dbReference>
<dbReference type="PRINTS" id="PR00830">
    <property type="entry name" value="ENDOLAPTASE"/>
</dbReference>
<organism evidence="3 4">
    <name type="scientific">Imshaugia aleurites</name>
    <dbReference type="NCBI Taxonomy" id="172621"/>
    <lineage>
        <taxon>Eukaryota</taxon>
        <taxon>Fungi</taxon>
        <taxon>Dikarya</taxon>
        <taxon>Ascomycota</taxon>
        <taxon>Pezizomycotina</taxon>
        <taxon>Lecanoromycetes</taxon>
        <taxon>OSLEUM clade</taxon>
        <taxon>Lecanoromycetidae</taxon>
        <taxon>Lecanorales</taxon>
        <taxon>Lecanorineae</taxon>
        <taxon>Parmeliaceae</taxon>
        <taxon>Imshaugia</taxon>
    </lineage>
</organism>